<proteinExistence type="predicted"/>
<sequence>MRHLRAEVVHTDFDCFPFVASIRFPLADGGTASVSDKWPVVAVHTPDPGTPHPLPLDLACVVQRVERDALGRAVATVELAHGVTDAAGNGVFVVPTDQLTGTQETD</sequence>
<reference evidence="1 2" key="1">
    <citation type="submission" date="2024-10" db="EMBL/GenBank/DDBJ databases">
        <title>The Natural Products Discovery Center: Release of the First 8490 Sequenced Strains for Exploring Actinobacteria Biosynthetic Diversity.</title>
        <authorList>
            <person name="Kalkreuter E."/>
            <person name="Kautsar S.A."/>
            <person name="Yang D."/>
            <person name="Bader C.D."/>
            <person name="Teijaro C.N."/>
            <person name="Fluegel L."/>
            <person name="Davis C.M."/>
            <person name="Simpson J.R."/>
            <person name="Lauterbach L."/>
            <person name="Steele A.D."/>
            <person name="Gui C."/>
            <person name="Meng S."/>
            <person name="Li G."/>
            <person name="Viehrig K."/>
            <person name="Ye F."/>
            <person name="Su P."/>
            <person name="Kiefer A.F."/>
            <person name="Nichols A."/>
            <person name="Cepeda A.J."/>
            <person name="Yan W."/>
            <person name="Fan B."/>
            <person name="Jiang Y."/>
            <person name="Adhikari A."/>
            <person name="Zheng C.-J."/>
            <person name="Schuster L."/>
            <person name="Cowan T.M."/>
            <person name="Smanski M.J."/>
            <person name="Chevrette M.G."/>
            <person name="De Carvalho L.P.S."/>
            <person name="Shen B."/>
        </authorList>
    </citation>
    <scope>NUCLEOTIDE SEQUENCE [LARGE SCALE GENOMIC DNA]</scope>
    <source>
        <strain evidence="1 2">NPDC004045</strain>
    </source>
</reference>
<dbReference type="RefSeq" id="WP_387700654.1">
    <property type="nucleotide sequence ID" value="NZ_JBIAMX010000007.1"/>
</dbReference>
<organism evidence="1 2">
    <name type="scientific">Nocardia thailandica</name>
    <dbReference type="NCBI Taxonomy" id="257275"/>
    <lineage>
        <taxon>Bacteria</taxon>
        <taxon>Bacillati</taxon>
        <taxon>Actinomycetota</taxon>
        <taxon>Actinomycetes</taxon>
        <taxon>Mycobacteriales</taxon>
        <taxon>Nocardiaceae</taxon>
        <taxon>Nocardia</taxon>
    </lineage>
</organism>
<evidence type="ECO:0000313" key="1">
    <source>
        <dbReference type="EMBL" id="MFF0544032.1"/>
    </source>
</evidence>
<evidence type="ECO:0000313" key="2">
    <source>
        <dbReference type="Proteomes" id="UP001601444"/>
    </source>
</evidence>
<accession>A0ABW6PNQ2</accession>
<gene>
    <name evidence="1" type="ORF">ACFYTF_14465</name>
</gene>
<dbReference type="EMBL" id="JBIAMX010000007">
    <property type="protein sequence ID" value="MFF0544032.1"/>
    <property type="molecule type" value="Genomic_DNA"/>
</dbReference>
<keyword evidence="2" id="KW-1185">Reference proteome</keyword>
<comment type="caution">
    <text evidence="1">The sequence shown here is derived from an EMBL/GenBank/DDBJ whole genome shotgun (WGS) entry which is preliminary data.</text>
</comment>
<dbReference type="Proteomes" id="UP001601444">
    <property type="component" value="Unassembled WGS sequence"/>
</dbReference>
<name>A0ABW6PNQ2_9NOCA</name>
<protein>
    <submittedName>
        <fullName evidence="1">Uncharacterized protein</fullName>
    </submittedName>
</protein>